<dbReference type="PROSITE" id="PS51085">
    <property type="entry name" value="2FE2S_FER_2"/>
    <property type="match status" value="1"/>
</dbReference>
<dbReference type="InterPro" id="IPR017938">
    <property type="entry name" value="Riboflavin_synthase-like_b-brl"/>
</dbReference>
<sequence>MMTTHSDGIDDPASDRTEFEPTRALRLAAQATVAYRHVFAASRAASWLSRPNPVRNNGFGMTLTIDEVRQEAEDVVSLTLTSPDGGTLPSWIPGAHLDVFLPSGRQRQYSLCGDPDDLSSYRIAVRRINGGLGGSKEIHETLEAGDRVRIRGPRNAFPLVTADSYLFIAGGIGITPILPMVRKCHERGQSWRLVYLGRSRTTMPFLDELARYTGRVEVRPDDESGPPDITEILTTAEPGAAVYLCGPTPLMTPARGVMHTLNPTGSLHTERFSALPVVDGHRFDVRLAKQGTTVSVAEDETALTAIRREIPGVAYSCQQGFCGTCRVRVLAGDVEHRDRILTDAERQDSMLICLSRSAGGPLVIDL</sequence>
<keyword evidence="5" id="KW-0560">Oxidoreductase</keyword>
<dbReference type="SUPFAM" id="SSF54292">
    <property type="entry name" value="2Fe-2S ferredoxin-like"/>
    <property type="match status" value="1"/>
</dbReference>
<evidence type="ECO:0000256" key="1">
    <source>
        <dbReference type="ARBA" id="ARBA00001974"/>
    </source>
</evidence>
<reference evidence="10 11" key="1">
    <citation type="submission" date="2017-05" db="EMBL/GenBank/DDBJ databases">
        <title>Isolation of Rhodococcus sp. S2-17 biodegrading of BP-3.</title>
        <authorList>
            <person name="Lee Y."/>
            <person name="Kim K.H."/>
            <person name="Chun B.H."/>
            <person name="Jung H.S."/>
            <person name="Jeon C.O."/>
        </authorList>
    </citation>
    <scope>NUCLEOTIDE SEQUENCE [LARGE SCALE GENOMIC DNA]</scope>
    <source>
        <strain evidence="10 11">S2-17</strain>
    </source>
</reference>
<evidence type="ECO:0000256" key="6">
    <source>
        <dbReference type="ARBA" id="ARBA00023004"/>
    </source>
</evidence>
<organism evidence="10 11">
    <name type="scientific">Rhodococcus oxybenzonivorans</name>
    <dbReference type="NCBI Taxonomy" id="1990687"/>
    <lineage>
        <taxon>Bacteria</taxon>
        <taxon>Bacillati</taxon>
        <taxon>Actinomycetota</taxon>
        <taxon>Actinomycetes</taxon>
        <taxon>Mycobacteriales</taxon>
        <taxon>Nocardiaceae</taxon>
        <taxon>Rhodococcus</taxon>
    </lineage>
</organism>
<evidence type="ECO:0000259" key="9">
    <source>
        <dbReference type="PROSITE" id="PS51384"/>
    </source>
</evidence>
<dbReference type="InterPro" id="IPR050415">
    <property type="entry name" value="MRET"/>
</dbReference>
<dbReference type="PANTHER" id="PTHR47354:SF1">
    <property type="entry name" value="CARNITINE MONOOXYGENASE REDUCTASE SUBUNIT"/>
    <property type="match status" value="1"/>
</dbReference>
<dbReference type="PROSITE" id="PS00197">
    <property type="entry name" value="2FE2S_FER_1"/>
    <property type="match status" value="1"/>
</dbReference>
<dbReference type="Pfam" id="PF00970">
    <property type="entry name" value="FAD_binding_6"/>
    <property type="match status" value="1"/>
</dbReference>
<dbReference type="EMBL" id="CP021354">
    <property type="protein sequence ID" value="AWK70587.1"/>
    <property type="molecule type" value="Genomic_DNA"/>
</dbReference>
<feature type="domain" description="FAD-binding FR-type" evidence="9">
    <location>
        <begin position="58"/>
        <end position="160"/>
    </location>
</feature>
<dbReference type="RefSeq" id="WP_109326088.1">
    <property type="nucleotide sequence ID" value="NZ_CP021354.1"/>
</dbReference>
<dbReference type="GO" id="GO:0046872">
    <property type="term" value="F:metal ion binding"/>
    <property type="evidence" value="ECO:0007669"/>
    <property type="project" value="UniProtKB-KW"/>
</dbReference>
<dbReference type="InterPro" id="IPR008333">
    <property type="entry name" value="Cbr1-like_FAD-bd_dom"/>
</dbReference>
<evidence type="ECO:0000256" key="4">
    <source>
        <dbReference type="ARBA" id="ARBA00022723"/>
    </source>
</evidence>
<dbReference type="Pfam" id="PF00111">
    <property type="entry name" value="Fer2"/>
    <property type="match status" value="1"/>
</dbReference>
<keyword evidence="2" id="KW-0285">Flavoprotein</keyword>
<dbReference type="Gene3D" id="2.40.30.10">
    <property type="entry name" value="Translation factors"/>
    <property type="match status" value="1"/>
</dbReference>
<name>A0A2S2BPN2_9NOCA</name>
<evidence type="ECO:0000256" key="2">
    <source>
        <dbReference type="ARBA" id="ARBA00022630"/>
    </source>
</evidence>
<dbReference type="Gene3D" id="3.10.20.30">
    <property type="match status" value="1"/>
</dbReference>
<dbReference type="GO" id="GO:0051537">
    <property type="term" value="F:2 iron, 2 sulfur cluster binding"/>
    <property type="evidence" value="ECO:0007669"/>
    <property type="project" value="UniProtKB-KW"/>
</dbReference>
<feature type="domain" description="2Fe-2S ferredoxin-type" evidence="8">
    <location>
        <begin position="283"/>
        <end position="366"/>
    </location>
</feature>
<dbReference type="InterPro" id="IPR036010">
    <property type="entry name" value="2Fe-2S_ferredoxin-like_sf"/>
</dbReference>
<dbReference type="CDD" id="cd06185">
    <property type="entry name" value="PDR_like"/>
    <property type="match status" value="1"/>
</dbReference>
<dbReference type="CDD" id="cd00207">
    <property type="entry name" value="fer2"/>
    <property type="match status" value="1"/>
</dbReference>
<evidence type="ECO:0000313" key="11">
    <source>
        <dbReference type="Proteomes" id="UP000245711"/>
    </source>
</evidence>
<dbReference type="OrthoDB" id="502624at2"/>
<keyword evidence="7" id="KW-0411">Iron-sulfur</keyword>
<evidence type="ECO:0000256" key="5">
    <source>
        <dbReference type="ARBA" id="ARBA00023002"/>
    </source>
</evidence>
<comment type="cofactor">
    <cofactor evidence="1">
        <name>FAD</name>
        <dbReference type="ChEBI" id="CHEBI:57692"/>
    </cofactor>
</comment>
<dbReference type="PROSITE" id="PS51384">
    <property type="entry name" value="FAD_FR"/>
    <property type="match status" value="1"/>
</dbReference>
<keyword evidence="4" id="KW-0479">Metal-binding</keyword>
<dbReference type="PANTHER" id="PTHR47354">
    <property type="entry name" value="NADH OXIDOREDUCTASE HCR"/>
    <property type="match status" value="1"/>
</dbReference>
<keyword evidence="11" id="KW-1185">Reference proteome</keyword>
<evidence type="ECO:0000256" key="7">
    <source>
        <dbReference type="ARBA" id="ARBA00023014"/>
    </source>
</evidence>
<dbReference type="InterPro" id="IPR006058">
    <property type="entry name" value="2Fe2S_fd_BS"/>
</dbReference>
<accession>A0A2S2BPN2</accession>
<dbReference type="KEGG" id="roz:CBI38_02385"/>
<dbReference type="InterPro" id="IPR012675">
    <property type="entry name" value="Beta-grasp_dom_sf"/>
</dbReference>
<evidence type="ECO:0000259" key="8">
    <source>
        <dbReference type="PROSITE" id="PS51085"/>
    </source>
</evidence>
<dbReference type="AlphaFoldDB" id="A0A2S2BPN2"/>
<protein>
    <submittedName>
        <fullName evidence="10">Oxidoreductase</fullName>
    </submittedName>
</protein>
<dbReference type="PRINTS" id="PR00409">
    <property type="entry name" value="PHDIOXRDTASE"/>
</dbReference>
<dbReference type="Proteomes" id="UP000245711">
    <property type="component" value="Chromosome"/>
</dbReference>
<dbReference type="GO" id="GO:0016491">
    <property type="term" value="F:oxidoreductase activity"/>
    <property type="evidence" value="ECO:0007669"/>
    <property type="project" value="UniProtKB-KW"/>
</dbReference>
<evidence type="ECO:0000256" key="3">
    <source>
        <dbReference type="ARBA" id="ARBA00022714"/>
    </source>
</evidence>
<dbReference type="SUPFAM" id="SSF63380">
    <property type="entry name" value="Riboflavin synthase domain-like"/>
    <property type="match status" value="1"/>
</dbReference>
<gene>
    <name evidence="10" type="ORF">CBI38_02385</name>
</gene>
<evidence type="ECO:0000313" key="10">
    <source>
        <dbReference type="EMBL" id="AWK70587.1"/>
    </source>
</evidence>
<dbReference type="InterPro" id="IPR039261">
    <property type="entry name" value="FNR_nucleotide-bd"/>
</dbReference>
<dbReference type="InterPro" id="IPR017927">
    <property type="entry name" value="FAD-bd_FR_type"/>
</dbReference>
<keyword evidence="3" id="KW-0001">2Fe-2S</keyword>
<dbReference type="SUPFAM" id="SSF52343">
    <property type="entry name" value="Ferredoxin reductase-like, C-terminal NADP-linked domain"/>
    <property type="match status" value="1"/>
</dbReference>
<dbReference type="Gene3D" id="3.40.50.80">
    <property type="entry name" value="Nucleotide-binding domain of ferredoxin-NADP reductase (FNR) module"/>
    <property type="match status" value="1"/>
</dbReference>
<keyword evidence="6" id="KW-0408">Iron</keyword>
<proteinExistence type="predicted"/>
<dbReference type="InterPro" id="IPR001041">
    <property type="entry name" value="2Fe-2S_ferredoxin-type"/>
</dbReference>